<feature type="compositionally biased region" description="Polar residues" evidence="1">
    <location>
        <begin position="34"/>
        <end position="52"/>
    </location>
</feature>
<keyword evidence="3" id="KW-1185">Reference proteome</keyword>
<proteinExistence type="predicted"/>
<feature type="compositionally biased region" description="Basic and acidic residues" evidence="1">
    <location>
        <begin position="101"/>
        <end position="113"/>
    </location>
</feature>
<comment type="caution">
    <text evidence="2">The sequence shown here is derived from an EMBL/GenBank/DDBJ whole genome shotgun (WGS) entry which is preliminary data.</text>
</comment>
<dbReference type="Proteomes" id="UP001556118">
    <property type="component" value="Unassembled WGS sequence"/>
</dbReference>
<dbReference type="EMBL" id="JBFNXR010000021">
    <property type="protein sequence ID" value="MEW9854803.1"/>
    <property type="molecule type" value="Genomic_DNA"/>
</dbReference>
<gene>
    <name evidence="2" type="ORF">ABUH87_06380</name>
</gene>
<name>A0ABV3RA79_9SPHN</name>
<feature type="region of interest" description="Disordered" evidence="1">
    <location>
        <begin position="30"/>
        <end position="63"/>
    </location>
</feature>
<evidence type="ECO:0000313" key="3">
    <source>
        <dbReference type="Proteomes" id="UP001556118"/>
    </source>
</evidence>
<protein>
    <submittedName>
        <fullName evidence="2">Uncharacterized protein</fullName>
    </submittedName>
</protein>
<organism evidence="2 3">
    <name type="scientific">Novosphingobium rhizovicinum</name>
    <dbReference type="NCBI Taxonomy" id="3228928"/>
    <lineage>
        <taxon>Bacteria</taxon>
        <taxon>Pseudomonadati</taxon>
        <taxon>Pseudomonadota</taxon>
        <taxon>Alphaproteobacteria</taxon>
        <taxon>Sphingomonadales</taxon>
        <taxon>Sphingomonadaceae</taxon>
        <taxon>Novosphingobium</taxon>
    </lineage>
</organism>
<reference evidence="2 3" key="1">
    <citation type="submission" date="2024-06" db="EMBL/GenBank/DDBJ databases">
        <title>Novosphingobium rhizovicinus M1R2S20.</title>
        <authorList>
            <person name="Sun J.-Q."/>
        </authorList>
    </citation>
    <scope>NUCLEOTIDE SEQUENCE [LARGE SCALE GENOMIC DNA]</scope>
    <source>
        <strain evidence="2 3">M1R2S20</strain>
    </source>
</reference>
<evidence type="ECO:0000313" key="2">
    <source>
        <dbReference type="EMBL" id="MEW9854803.1"/>
    </source>
</evidence>
<feature type="region of interest" description="Disordered" evidence="1">
    <location>
        <begin position="90"/>
        <end position="113"/>
    </location>
</feature>
<sequence>MSSQGQLAPPLRPRCETATGEDIVVCAQNEEQFRTQSSSDIDPTSRQATNDGRLSAPDVSGGGIFKGKPSLGGLCVVPPCPPPPAYMIDLSSIPEAPAGSDADRISKGEVRAR</sequence>
<evidence type="ECO:0000256" key="1">
    <source>
        <dbReference type="SAM" id="MobiDB-lite"/>
    </source>
</evidence>
<dbReference type="RefSeq" id="WP_367771376.1">
    <property type="nucleotide sequence ID" value="NZ_JBFNXR010000021.1"/>
</dbReference>
<accession>A0ABV3RA79</accession>